<proteinExistence type="predicted"/>
<organism evidence="1 2">
    <name type="scientific">Flavobacterium branchiophilum</name>
    <dbReference type="NCBI Taxonomy" id="55197"/>
    <lineage>
        <taxon>Bacteria</taxon>
        <taxon>Pseudomonadati</taxon>
        <taxon>Bacteroidota</taxon>
        <taxon>Flavobacteriia</taxon>
        <taxon>Flavobacteriales</taxon>
        <taxon>Flavobacteriaceae</taxon>
        <taxon>Flavobacterium</taxon>
    </lineage>
</organism>
<sequence length="77" mass="9112">MGVPLRKTTGRAIRCNLFCFFKEKKQKRISTAIPHAKQQHNHTNILLQNSTLQSTKNYFYQKKIIKPQLEQLMVWPV</sequence>
<name>A0A2H3KBC6_9FLAO</name>
<evidence type="ECO:0000313" key="1">
    <source>
        <dbReference type="EMBL" id="PDS24334.1"/>
    </source>
</evidence>
<dbReference type="AlphaFoldDB" id="A0A2H3KBC6"/>
<protein>
    <submittedName>
        <fullName evidence="1">Uncharacterized protein</fullName>
    </submittedName>
</protein>
<dbReference type="Proteomes" id="UP000220828">
    <property type="component" value="Unassembled WGS sequence"/>
</dbReference>
<accession>A0A2H3KBC6</accession>
<reference evidence="1 2" key="1">
    <citation type="submission" date="2017-09" db="EMBL/GenBank/DDBJ databases">
        <title>Whole genomes of Flavobacteriaceae.</title>
        <authorList>
            <person name="Stine C."/>
            <person name="Li C."/>
            <person name="Tadesse D."/>
        </authorList>
    </citation>
    <scope>NUCLEOTIDE SEQUENCE [LARGE SCALE GENOMIC DNA]</scope>
    <source>
        <strain evidence="1 2">ATCC 35036</strain>
    </source>
</reference>
<comment type="caution">
    <text evidence="1">The sequence shown here is derived from an EMBL/GenBank/DDBJ whole genome shotgun (WGS) entry which is preliminary data.</text>
</comment>
<gene>
    <name evidence="1" type="ORF">B0A77_08380</name>
</gene>
<evidence type="ECO:0000313" key="2">
    <source>
        <dbReference type="Proteomes" id="UP000220828"/>
    </source>
</evidence>
<dbReference type="EMBL" id="PCMW01000044">
    <property type="protein sequence ID" value="PDS24334.1"/>
    <property type="molecule type" value="Genomic_DNA"/>
</dbReference>